<keyword evidence="4" id="KW-1185">Reference proteome</keyword>
<evidence type="ECO:0000259" key="2">
    <source>
        <dbReference type="Pfam" id="PF01370"/>
    </source>
</evidence>
<dbReference type="PRINTS" id="PR01713">
    <property type="entry name" value="NUCEPIMERASE"/>
</dbReference>
<protein>
    <submittedName>
        <fullName evidence="3">NAD-dependent epimerase/dehydratase family protein</fullName>
    </submittedName>
</protein>
<dbReference type="KEGG" id="agf:ET445_15835"/>
<dbReference type="Pfam" id="PF01370">
    <property type="entry name" value="Epimerase"/>
    <property type="match status" value="1"/>
</dbReference>
<dbReference type="InterPro" id="IPR001509">
    <property type="entry name" value="Epimerase_deHydtase"/>
</dbReference>
<dbReference type="InterPro" id="IPR036291">
    <property type="entry name" value="NAD(P)-bd_dom_sf"/>
</dbReference>
<reference evidence="3 4" key="1">
    <citation type="submission" date="2019-01" db="EMBL/GenBank/DDBJ databases">
        <title>Genome sequencing of strain FW100M-8.</title>
        <authorList>
            <person name="Heo J."/>
            <person name="Kim S.-J."/>
            <person name="Kim J.-S."/>
            <person name="Hong S.-B."/>
            <person name="Kwon S.-W."/>
        </authorList>
    </citation>
    <scope>NUCLEOTIDE SEQUENCE [LARGE SCALE GENOMIC DNA]</scope>
    <source>
        <strain evidence="3 4">FW100M-8</strain>
    </source>
</reference>
<keyword evidence="1" id="KW-0520">NAD</keyword>
<sequence>MRVLVTGAAGFIGSTTAEALLGRGHDVVGIDSFTDYYDPARKRRNAEASVAAGVRFVEGDLLTLPLDDLLADVEVVIHLAGQPGVRASWGESFDEYLQLNVHTTQRLLEASRRADITRFVYASSSSVYGQADSYPTDESMLPRPFSPYGVTKLAGEHLVSLYRENYGLPTVSFRFFTVYGPRQRPDMAFSRFFASAIAGAPVTVYGDGTQIRDFTFVGDVADALLRVSAHDGPLPPVMNLAGGSSVTVLEVLDTIAAITGRRVDIEHLPTVNGDVFRTGGVAHLARETLGWTPRTALANGLRAQFDWIVEASSTR</sequence>
<dbReference type="Proteomes" id="UP000291259">
    <property type="component" value="Chromosome"/>
</dbReference>
<dbReference type="RefSeq" id="WP_129192129.1">
    <property type="nucleotide sequence ID" value="NZ_CP035491.1"/>
</dbReference>
<evidence type="ECO:0000313" key="4">
    <source>
        <dbReference type="Proteomes" id="UP000291259"/>
    </source>
</evidence>
<evidence type="ECO:0000313" key="3">
    <source>
        <dbReference type="EMBL" id="QAY74585.1"/>
    </source>
</evidence>
<feature type="domain" description="NAD-dependent epimerase/dehydratase" evidence="2">
    <location>
        <begin position="3"/>
        <end position="240"/>
    </location>
</feature>
<accession>A0A4P6FF71</accession>
<dbReference type="SUPFAM" id="SSF51735">
    <property type="entry name" value="NAD(P)-binding Rossmann-fold domains"/>
    <property type="match status" value="1"/>
</dbReference>
<proteinExistence type="predicted"/>
<dbReference type="EMBL" id="CP035491">
    <property type="protein sequence ID" value="QAY74585.1"/>
    <property type="molecule type" value="Genomic_DNA"/>
</dbReference>
<organism evidence="3 4">
    <name type="scientific">Agromyces protaetiae</name>
    <dbReference type="NCBI Taxonomy" id="2509455"/>
    <lineage>
        <taxon>Bacteria</taxon>
        <taxon>Bacillati</taxon>
        <taxon>Actinomycetota</taxon>
        <taxon>Actinomycetes</taxon>
        <taxon>Micrococcales</taxon>
        <taxon>Microbacteriaceae</taxon>
        <taxon>Agromyces</taxon>
    </lineage>
</organism>
<dbReference type="Gene3D" id="3.40.50.720">
    <property type="entry name" value="NAD(P)-binding Rossmann-like Domain"/>
    <property type="match status" value="1"/>
</dbReference>
<dbReference type="PANTHER" id="PTHR43574">
    <property type="entry name" value="EPIMERASE-RELATED"/>
    <property type="match status" value="1"/>
</dbReference>
<evidence type="ECO:0000256" key="1">
    <source>
        <dbReference type="ARBA" id="ARBA00023027"/>
    </source>
</evidence>
<dbReference type="AlphaFoldDB" id="A0A4P6FF71"/>
<name>A0A4P6FF71_9MICO</name>
<gene>
    <name evidence="3" type="ORF">ET445_15835</name>
</gene>
<dbReference type="OrthoDB" id="9801785at2"/>